<feature type="compositionally biased region" description="Pro residues" evidence="1">
    <location>
        <begin position="71"/>
        <end position="89"/>
    </location>
</feature>
<feature type="compositionally biased region" description="Basic and acidic residues" evidence="1">
    <location>
        <begin position="298"/>
        <end position="308"/>
    </location>
</feature>
<dbReference type="EMBL" id="CAJHUB010000769">
    <property type="protein sequence ID" value="CAD7689889.1"/>
    <property type="molecule type" value="Genomic_DNA"/>
</dbReference>
<comment type="caution">
    <text evidence="2">The sequence shown here is derived from an EMBL/GenBank/DDBJ whole genome shotgun (WGS) entry which is preliminary data.</text>
</comment>
<feature type="compositionally biased region" description="Pro residues" evidence="1">
    <location>
        <begin position="47"/>
        <end position="57"/>
    </location>
</feature>
<keyword evidence="3" id="KW-1185">Reference proteome</keyword>
<feature type="compositionally biased region" description="Basic residues" evidence="1">
    <location>
        <begin position="28"/>
        <end position="45"/>
    </location>
</feature>
<evidence type="ECO:0000313" key="2">
    <source>
        <dbReference type="EMBL" id="CAD7689889.1"/>
    </source>
</evidence>
<evidence type="ECO:0000313" key="3">
    <source>
        <dbReference type="Proteomes" id="UP000645828"/>
    </source>
</evidence>
<proteinExistence type="predicted"/>
<protein>
    <submittedName>
        <fullName evidence="2">(raccoon dog) hypothetical protein</fullName>
    </submittedName>
</protein>
<gene>
    <name evidence="2" type="ORF">NYPRO_LOCUS22683</name>
</gene>
<organism evidence="2 3">
    <name type="scientific">Nyctereutes procyonoides</name>
    <name type="common">Raccoon dog</name>
    <name type="synonym">Canis procyonoides</name>
    <dbReference type="NCBI Taxonomy" id="34880"/>
    <lineage>
        <taxon>Eukaryota</taxon>
        <taxon>Metazoa</taxon>
        <taxon>Chordata</taxon>
        <taxon>Craniata</taxon>
        <taxon>Vertebrata</taxon>
        <taxon>Euteleostomi</taxon>
        <taxon>Mammalia</taxon>
        <taxon>Eutheria</taxon>
        <taxon>Laurasiatheria</taxon>
        <taxon>Carnivora</taxon>
        <taxon>Caniformia</taxon>
        <taxon>Canidae</taxon>
        <taxon>Nyctereutes</taxon>
    </lineage>
</organism>
<feature type="compositionally biased region" description="Pro residues" evidence="1">
    <location>
        <begin position="96"/>
        <end position="115"/>
    </location>
</feature>
<accession>A0A811ZMI9</accession>
<feature type="compositionally biased region" description="Low complexity" evidence="1">
    <location>
        <begin position="131"/>
        <end position="143"/>
    </location>
</feature>
<feature type="compositionally biased region" description="Basic and acidic residues" evidence="1">
    <location>
        <begin position="273"/>
        <end position="290"/>
    </location>
</feature>
<feature type="compositionally biased region" description="Low complexity" evidence="1">
    <location>
        <begin position="18"/>
        <end position="27"/>
    </location>
</feature>
<name>A0A811ZMI9_NYCPR</name>
<dbReference type="Proteomes" id="UP000645828">
    <property type="component" value="Unassembled WGS sequence"/>
</dbReference>
<evidence type="ECO:0000256" key="1">
    <source>
        <dbReference type="SAM" id="MobiDB-lite"/>
    </source>
</evidence>
<sequence length="337" mass="35238">MVVARLVAARGDETCALSSPPSRPARGSPRRTHTPTLRRGRRTRAPPRAPPARPAPARPSRRAPPHHPSRPALPSPRAPPRAPVPARPPPGRHPRAPSPRAPPRAPPARPAPARPSPRALPQARRTRPHSLARPALPRARAGRSQLTPRPLAPRSFPGSQGTHSEVGTPCALALLSTRLRPAALGRKAARGPGVQPVQGLGESVAPQAPGPLPHPCRLAGRTACLPPRQPSPSSQPRPLLPLGCARGTPVLAAAKISHQQTARESGEPETGMDEVKGPREGEEETGRLEAARAGLRGYGEKPEKRERGAGGGGGGQSLAERPEAGPAVGTPEGRQED</sequence>
<feature type="compositionally biased region" description="Basic residues" evidence="1">
    <location>
        <begin position="59"/>
        <end position="69"/>
    </location>
</feature>
<feature type="region of interest" description="Disordered" evidence="1">
    <location>
        <begin position="186"/>
        <end position="337"/>
    </location>
</feature>
<dbReference type="AlphaFoldDB" id="A0A811ZMI9"/>
<feature type="region of interest" description="Disordered" evidence="1">
    <location>
        <begin position="1"/>
        <end position="166"/>
    </location>
</feature>
<reference evidence="2" key="1">
    <citation type="submission" date="2020-12" db="EMBL/GenBank/DDBJ databases">
        <authorList>
            <consortium name="Molecular Ecology Group"/>
        </authorList>
    </citation>
    <scope>NUCLEOTIDE SEQUENCE</scope>
    <source>
        <strain evidence="2">TBG_1078</strain>
    </source>
</reference>
<feature type="compositionally biased region" description="Pro residues" evidence="1">
    <location>
        <begin position="227"/>
        <end position="239"/>
    </location>
</feature>